<dbReference type="GO" id="GO:0047931">
    <property type="term" value="F:glucosamine kinase activity"/>
    <property type="evidence" value="ECO:0007669"/>
    <property type="project" value="UniProtKB-UniRule"/>
</dbReference>
<evidence type="ECO:0000313" key="3">
    <source>
        <dbReference type="Proteomes" id="UP000070612"/>
    </source>
</evidence>
<feature type="short sequence motif" description="Substrate specificity determinant motif" evidence="1">
    <location>
        <begin position="367"/>
        <end position="382"/>
    </location>
</feature>
<comment type="caution">
    <text evidence="2">The sequence shown here is derived from an EMBL/GenBank/DDBJ whole genome shotgun (WGS) entry which is preliminary data.</text>
</comment>
<keyword evidence="1" id="KW-0547">Nucleotide-binding</keyword>
<dbReference type="InterPro" id="IPR043674">
    <property type="entry name" value="GlcN_kinase"/>
</dbReference>
<dbReference type="PATRIC" id="fig|59750.3.peg.2779"/>
<dbReference type="InterPro" id="IPR011009">
    <property type="entry name" value="Kinase-like_dom_sf"/>
</dbReference>
<comment type="similarity">
    <text evidence="1">Belongs to the actinobacterial glucosamine kinase family.</text>
</comment>
<feature type="binding site" evidence="1">
    <location>
        <position position="280"/>
    </location>
    <ligand>
        <name>Mg(2+)</name>
        <dbReference type="ChEBI" id="CHEBI:18420"/>
        <label>1</label>
    </ligand>
</feature>
<feature type="binding site" evidence="1">
    <location>
        <position position="282"/>
    </location>
    <ligand>
        <name>Mg(2+)</name>
        <dbReference type="ChEBI" id="CHEBI:18420"/>
        <label>2</label>
    </ligand>
</feature>
<dbReference type="RefSeq" id="WP_067844525.1">
    <property type="nucleotide sequence ID" value="NZ_LGTW01000002.1"/>
</dbReference>
<comment type="function">
    <text evidence="1">Catalyzes the ATP-dependent phosphorylation of D-glucosamine (GlcN) to D-glucosamine 6-phosphate. May be involved in the phosphorylation of acquired extracellular GlcN derived from the hydrolysis of chitosan, i.e., in the incorporation of exogenous GlcN into the bacterial GlcNAc metabolism.</text>
</comment>
<feature type="binding site" evidence="1">
    <location>
        <position position="268"/>
    </location>
    <ligand>
        <name>Mg(2+)</name>
        <dbReference type="ChEBI" id="CHEBI:18420"/>
        <label>1</label>
    </ligand>
</feature>
<keyword evidence="1 2" id="KW-0808">Transferase</keyword>
<dbReference type="Gene3D" id="3.90.1200.10">
    <property type="match status" value="1"/>
</dbReference>
<gene>
    <name evidence="2" type="ORF">AFM11_04505</name>
</gene>
<dbReference type="GO" id="GO:0000287">
    <property type="term" value="F:magnesium ion binding"/>
    <property type="evidence" value="ECO:0007669"/>
    <property type="project" value="UniProtKB-UniRule"/>
</dbReference>
<keyword evidence="1" id="KW-0418">Kinase</keyword>
<keyword evidence="1" id="KW-0067">ATP-binding</keyword>
<dbReference type="EC" id="2.7.1.8" evidence="1"/>
<dbReference type="Proteomes" id="UP000070612">
    <property type="component" value="Unassembled WGS sequence"/>
</dbReference>
<comment type="subunit">
    <text evidence="1">Monomer.</text>
</comment>
<reference evidence="2 3" key="1">
    <citation type="submission" date="2015-07" db="EMBL/GenBank/DDBJ databases">
        <title>A draft genome sequence of Mycobacterium wolinskyi.</title>
        <authorList>
            <person name="de Man T.J."/>
            <person name="Perry K.A."/>
            <person name="Coulliette A.D."/>
            <person name="Jensen B."/>
            <person name="Toney N.C."/>
            <person name="Limbago B.M."/>
            <person name="Noble-Wang J."/>
        </authorList>
    </citation>
    <scope>NUCLEOTIDE SEQUENCE [LARGE SCALE GENOMIC DNA]</scope>
    <source>
        <strain evidence="2 3">CDC_01</strain>
    </source>
</reference>
<evidence type="ECO:0000313" key="2">
    <source>
        <dbReference type="EMBL" id="KWX25509.1"/>
    </source>
</evidence>
<comment type="catalytic activity">
    <reaction evidence="1">
        <text>D-glucosamine + ATP = D-glucosamine 6-phosphate + ADP + H(+)</text>
        <dbReference type="Rhea" id="RHEA:10948"/>
        <dbReference type="ChEBI" id="CHEBI:15378"/>
        <dbReference type="ChEBI" id="CHEBI:30616"/>
        <dbReference type="ChEBI" id="CHEBI:58723"/>
        <dbReference type="ChEBI" id="CHEBI:58725"/>
        <dbReference type="ChEBI" id="CHEBI:456216"/>
        <dbReference type="EC" id="2.7.1.8"/>
    </reaction>
</comment>
<dbReference type="STRING" id="59750.AWC31_20640"/>
<dbReference type="HAMAP" id="MF_02218">
    <property type="entry name" value="GlcN_kinase"/>
    <property type="match status" value="1"/>
</dbReference>
<feature type="binding site" evidence="1">
    <location>
        <position position="100"/>
    </location>
    <ligand>
        <name>ATP</name>
        <dbReference type="ChEBI" id="CHEBI:30616"/>
    </ligand>
</feature>
<feature type="binding site" evidence="1">
    <location>
        <position position="158"/>
    </location>
    <ligand>
        <name>ATP</name>
        <dbReference type="ChEBI" id="CHEBI:30616"/>
    </ligand>
</feature>
<feature type="binding site" evidence="1">
    <location>
        <position position="263"/>
    </location>
    <ligand>
        <name>D-glucosamine</name>
        <dbReference type="ChEBI" id="CHEBI:58723"/>
    </ligand>
</feature>
<dbReference type="SUPFAM" id="SSF56112">
    <property type="entry name" value="Protein kinase-like (PK-like)"/>
    <property type="match status" value="1"/>
</dbReference>
<keyword evidence="1" id="KW-0479">Metal-binding</keyword>
<keyword evidence="1" id="KW-0460">Magnesium</keyword>
<evidence type="ECO:0000256" key="1">
    <source>
        <dbReference type="HAMAP-Rule" id="MF_02218"/>
    </source>
</evidence>
<protein>
    <recommendedName>
        <fullName evidence="1">Glucosamine kinase</fullName>
        <shortName evidence="1">GlcN kinase</shortName>
        <shortName evidence="1">GlcNK</shortName>
        <ecNumber evidence="1">2.7.1.8</ecNumber>
    </recommendedName>
</protein>
<dbReference type="GO" id="GO:0005524">
    <property type="term" value="F:ATP binding"/>
    <property type="evidence" value="ECO:0007669"/>
    <property type="project" value="UniProtKB-KW"/>
</dbReference>
<organism evidence="2 3">
    <name type="scientific">Mycolicibacterium wolinskyi</name>
    <dbReference type="NCBI Taxonomy" id="59750"/>
    <lineage>
        <taxon>Bacteria</taxon>
        <taxon>Bacillati</taxon>
        <taxon>Actinomycetota</taxon>
        <taxon>Actinomycetes</taxon>
        <taxon>Mycobacteriales</taxon>
        <taxon>Mycobacteriaceae</taxon>
        <taxon>Mycolicibacterium</taxon>
    </lineage>
</organism>
<proteinExistence type="inferred from homology"/>
<accession>A0A132PT41</accession>
<sequence>MIELDHLDLGPGRRLVVTTSPEGLAAVPAVRDPDGDWRRARPGDGAAEAMLDMLCSVNGSAKSGAFTVISWTGRSAAGERPITVDQTNESVIVGDAAVVKWATHLQSGPHPAPHRISALRAAGFRGMPAPWGLVTWQPADGAETLVATIDEYLPGAVDGWTWAVDLVTDAARAGRPERIRDAAADVGALIAELHAALAGTASVADQTEVARWRDAAFETLETAVSLSASVCRAVLRDRRAEIEQILDGLGDLGGTPVIEGHGDLHVGQVLLADGRFVITDFDGNPVLAAEERMKPIPAALDVAGMVQSFAHVAIVARKYTELDGATLAEVNTLTRSTLLDSYTTRLTELGHAESYDPAALRALRLQQVLREIIYAARHLPRWMYVPDAALPALLDEGSAP</sequence>
<feature type="binding site" evidence="1">
    <location>
        <position position="371"/>
    </location>
    <ligand>
        <name>D-glucosamine</name>
        <dbReference type="ChEBI" id="CHEBI:58723"/>
    </ligand>
</feature>
<dbReference type="NCBIfam" id="NF041273">
    <property type="entry name" value="GlcN_kinase"/>
    <property type="match status" value="1"/>
</dbReference>
<name>A0A132PT41_9MYCO</name>
<dbReference type="EMBL" id="LGTW01000002">
    <property type="protein sequence ID" value="KWX25509.1"/>
    <property type="molecule type" value="Genomic_DNA"/>
</dbReference>
<feature type="binding site" evidence="1">
    <location>
        <position position="280"/>
    </location>
    <ligand>
        <name>Mg(2+)</name>
        <dbReference type="ChEBI" id="CHEBI:18420"/>
        <label>2</label>
    </ligand>
</feature>
<keyword evidence="3" id="KW-1185">Reference proteome</keyword>
<dbReference type="AlphaFoldDB" id="A0A132PT41"/>
<dbReference type="InterPro" id="IPR053634">
    <property type="entry name" value="Actino_Glucosamine_Kinase"/>
</dbReference>
<keyword evidence="1" id="KW-0119">Carbohydrate metabolism</keyword>
<dbReference type="GO" id="GO:0005975">
    <property type="term" value="P:carbohydrate metabolic process"/>
    <property type="evidence" value="ECO:0007669"/>
    <property type="project" value="UniProtKB-UniRule"/>
</dbReference>
<comment type="cofactor">
    <cofactor evidence="1">
        <name>Mg(2+)</name>
        <dbReference type="ChEBI" id="CHEBI:18420"/>
    </cofactor>
    <text evidence="1">Binds 2 Mg(2+) ions per subunit.</text>
</comment>
<comment type="caution">
    <text evidence="1">Lacks conserved residue(s) required for the propagation of feature annotation.</text>
</comment>